<dbReference type="PANTHER" id="PTHR43531">
    <property type="entry name" value="PROTEIN ICFG"/>
    <property type="match status" value="1"/>
</dbReference>
<dbReference type="SMART" id="SM00283">
    <property type="entry name" value="MA"/>
    <property type="match status" value="1"/>
</dbReference>
<dbReference type="GO" id="GO:0006935">
    <property type="term" value="P:chemotaxis"/>
    <property type="evidence" value="ECO:0007669"/>
    <property type="project" value="TreeGrafter"/>
</dbReference>
<dbReference type="Gene3D" id="1.10.287.950">
    <property type="entry name" value="Methyl-accepting chemotaxis protein"/>
    <property type="match status" value="1"/>
</dbReference>
<evidence type="ECO:0000256" key="1">
    <source>
        <dbReference type="ARBA" id="ARBA00004370"/>
    </source>
</evidence>
<comment type="similarity">
    <text evidence="3">Belongs to the methyl-accepting chemotaxis (MCP) protein family.</text>
</comment>
<name>A0A848F9C6_9BURK</name>
<dbReference type="SUPFAM" id="SSF58104">
    <property type="entry name" value="Methyl-accepting chemotaxis protein (MCP) signaling domain"/>
    <property type="match status" value="1"/>
</dbReference>
<accession>A0A848F9C6</accession>
<keyword evidence="2" id="KW-0488">Methylation</keyword>
<dbReference type="CDD" id="cd11386">
    <property type="entry name" value="MCP_signal"/>
    <property type="match status" value="1"/>
</dbReference>
<dbReference type="GO" id="GO:0004888">
    <property type="term" value="F:transmembrane signaling receptor activity"/>
    <property type="evidence" value="ECO:0007669"/>
    <property type="project" value="TreeGrafter"/>
</dbReference>
<dbReference type="InterPro" id="IPR024478">
    <property type="entry name" value="HlyB_4HB_MCP"/>
</dbReference>
<dbReference type="Gene3D" id="6.10.340.10">
    <property type="match status" value="1"/>
</dbReference>
<dbReference type="Pfam" id="PF00015">
    <property type="entry name" value="MCPsignal"/>
    <property type="match status" value="1"/>
</dbReference>
<dbReference type="PROSITE" id="PS50111">
    <property type="entry name" value="CHEMOTAXIS_TRANSDUC_2"/>
    <property type="match status" value="1"/>
</dbReference>
<feature type="transmembrane region" description="Helical" evidence="5">
    <location>
        <begin position="13"/>
        <end position="35"/>
    </location>
</feature>
<dbReference type="GO" id="GO:0005886">
    <property type="term" value="C:plasma membrane"/>
    <property type="evidence" value="ECO:0007669"/>
    <property type="project" value="TreeGrafter"/>
</dbReference>
<comment type="caution">
    <text evidence="8">The sequence shown here is derived from an EMBL/GenBank/DDBJ whole genome shotgun (WGS) entry which is preliminary data.</text>
</comment>
<dbReference type="InterPro" id="IPR004089">
    <property type="entry name" value="MCPsignal_dom"/>
</dbReference>
<comment type="subcellular location">
    <subcellularLocation>
        <location evidence="1">Membrane</location>
    </subcellularLocation>
</comment>
<evidence type="ECO:0000313" key="8">
    <source>
        <dbReference type="EMBL" id="NML14840.1"/>
    </source>
</evidence>
<dbReference type="PANTHER" id="PTHR43531:SF14">
    <property type="entry name" value="METHYL-ACCEPTING CHEMOTAXIS PROTEIN I-RELATED"/>
    <property type="match status" value="1"/>
</dbReference>
<dbReference type="AlphaFoldDB" id="A0A848F9C6"/>
<dbReference type="CDD" id="cd06225">
    <property type="entry name" value="HAMP"/>
    <property type="match status" value="1"/>
</dbReference>
<dbReference type="CDD" id="cd19411">
    <property type="entry name" value="MCP2201-like_sensor"/>
    <property type="match status" value="1"/>
</dbReference>
<dbReference type="GO" id="GO:0007165">
    <property type="term" value="P:signal transduction"/>
    <property type="evidence" value="ECO:0007669"/>
    <property type="project" value="UniProtKB-KW"/>
</dbReference>
<dbReference type="PROSITE" id="PS50885">
    <property type="entry name" value="HAMP"/>
    <property type="match status" value="1"/>
</dbReference>
<keyword evidence="5" id="KW-0812">Transmembrane</keyword>
<evidence type="ECO:0000259" key="6">
    <source>
        <dbReference type="PROSITE" id="PS50111"/>
    </source>
</evidence>
<gene>
    <name evidence="8" type="ORF">HHL10_07615</name>
</gene>
<evidence type="ECO:0000256" key="5">
    <source>
        <dbReference type="SAM" id="Phobius"/>
    </source>
</evidence>
<evidence type="ECO:0000256" key="2">
    <source>
        <dbReference type="ARBA" id="ARBA00022481"/>
    </source>
</evidence>
<dbReference type="InterPro" id="IPR003660">
    <property type="entry name" value="HAMP_dom"/>
</dbReference>
<proteinExistence type="inferred from homology"/>
<evidence type="ECO:0000259" key="7">
    <source>
        <dbReference type="PROSITE" id="PS50885"/>
    </source>
</evidence>
<evidence type="ECO:0000313" key="9">
    <source>
        <dbReference type="Proteomes" id="UP000574067"/>
    </source>
</evidence>
<keyword evidence="5" id="KW-0472">Membrane</keyword>
<keyword evidence="4" id="KW-0807">Transducer</keyword>
<feature type="transmembrane region" description="Helical" evidence="5">
    <location>
        <begin position="193"/>
        <end position="211"/>
    </location>
</feature>
<dbReference type="InterPro" id="IPR051310">
    <property type="entry name" value="MCP_chemotaxis"/>
</dbReference>
<reference evidence="8 9" key="1">
    <citation type="submission" date="2020-04" db="EMBL/GenBank/DDBJ databases">
        <title>Azohydromonas sp. isolated from soil.</title>
        <authorList>
            <person name="Dahal R.H."/>
        </authorList>
    </citation>
    <scope>NUCLEOTIDE SEQUENCE [LARGE SCALE GENOMIC DNA]</scope>
    <source>
        <strain evidence="8 9">G-1-1-14</strain>
    </source>
</reference>
<keyword evidence="5" id="KW-1133">Transmembrane helix</keyword>
<feature type="domain" description="HAMP" evidence="7">
    <location>
        <begin position="213"/>
        <end position="265"/>
    </location>
</feature>
<sequence length="599" mass="63108">MISFNKLRLGSRLGMGFAAVLVLMLGIVVTALVNLNKVGAASDRAIEVDWVKSEATATLNAYTRANARRTMELFFAKDEADLQRIKQHIASNKQKVSESLETMDRLAYTDQGKAIIGRIKEYRAAYVASFTKVEQLLGKGQRDEASALLTAETLPAIDRLQNEVEVFSELQKGLMAASNEQVTGDISSARVEILVLGVIALVVGAGFAWWLTRTITAPILQAVKVAKTVAAGDLTSRVQVTRQDETGELLQALDTMNHSLQDIVARVRQSSDSIATGSQQIATGNADLSQRTEEQASNLQQTAASMEQLTSTVKHNADTAAQATQLAHSASHAAAEGGAVMTRVVSTMEEISAGSRKIADIIGVIDGIAFQTNILALNAAVEAARAGEQGRGFAVVAGEVRSLAQRSAEAAKEIKSLIGSSVQKVETGSHLVDDAGRTMHEIVSQVRRVSDLINEIAAASTEQSQGINQVGDAVSQLDQVTQQNAALVEQSAAAAESLNQQAARLAQVVHGFKLDGYQAAGTPATSRLVAPVDFQFPPAPAAAPVAAPAEPRAAAAPMPSASMRKAAPVHTALAAPMAPAAPAARTAREEADAAEWVNF</sequence>
<dbReference type="Proteomes" id="UP000574067">
    <property type="component" value="Unassembled WGS sequence"/>
</dbReference>
<dbReference type="RefSeq" id="WP_169159751.1">
    <property type="nucleotide sequence ID" value="NZ_JABBFW010000004.1"/>
</dbReference>
<dbReference type="SMART" id="SM00304">
    <property type="entry name" value="HAMP"/>
    <property type="match status" value="1"/>
</dbReference>
<dbReference type="Pfam" id="PF00672">
    <property type="entry name" value="HAMP"/>
    <property type="match status" value="1"/>
</dbReference>
<evidence type="ECO:0000256" key="4">
    <source>
        <dbReference type="PROSITE-ProRule" id="PRU00284"/>
    </source>
</evidence>
<keyword evidence="9" id="KW-1185">Reference proteome</keyword>
<feature type="domain" description="Methyl-accepting transducer" evidence="6">
    <location>
        <begin position="270"/>
        <end position="499"/>
    </location>
</feature>
<dbReference type="FunFam" id="1.10.287.950:FF:000001">
    <property type="entry name" value="Methyl-accepting chemotaxis sensory transducer"/>
    <property type="match status" value="1"/>
</dbReference>
<dbReference type="InterPro" id="IPR047347">
    <property type="entry name" value="YvaQ-like_sensor"/>
</dbReference>
<evidence type="ECO:0000256" key="3">
    <source>
        <dbReference type="ARBA" id="ARBA00029447"/>
    </source>
</evidence>
<organism evidence="8 9">
    <name type="scientific">Azohydromonas caseinilytica</name>
    <dbReference type="NCBI Taxonomy" id="2728836"/>
    <lineage>
        <taxon>Bacteria</taxon>
        <taxon>Pseudomonadati</taxon>
        <taxon>Pseudomonadota</taxon>
        <taxon>Betaproteobacteria</taxon>
        <taxon>Burkholderiales</taxon>
        <taxon>Sphaerotilaceae</taxon>
        <taxon>Azohydromonas</taxon>
    </lineage>
</organism>
<dbReference type="Pfam" id="PF12729">
    <property type="entry name" value="4HB_MCP_1"/>
    <property type="match status" value="1"/>
</dbReference>
<protein>
    <submittedName>
        <fullName evidence="8">HAMP domain-containing protein</fullName>
    </submittedName>
</protein>
<dbReference type="EMBL" id="JABBFW010000004">
    <property type="protein sequence ID" value="NML14840.1"/>
    <property type="molecule type" value="Genomic_DNA"/>
</dbReference>